<keyword evidence="12 14" id="KW-0472">Membrane</keyword>
<dbReference type="InterPro" id="IPR007267">
    <property type="entry name" value="GtrA_DPMS_TM"/>
</dbReference>
<dbReference type="FunFam" id="3.90.550.10:FF:000131">
    <property type="entry name" value="Glycosyl transferase"/>
    <property type="match status" value="1"/>
</dbReference>
<evidence type="ECO:0000313" key="17">
    <source>
        <dbReference type="EMBL" id="MBB4664537.1"/>
    </source>
</evidence>
<feature type="domain" description="GtrA/DPMS transmembrane" evidence="16">
    <location>
        <begin position="243"/>
        <end position="363"/>
    </location>
</feature>
<sequence length="376" mass="40679">MLTAHPAPQVEIVVPVHNEQAALEPSVRRLHRFLSAEFPFSWRIVVADNASTDATPQIADRLAGELRAVRALRLEQKGRGRALRTAWSASDARVVAYMDVDLSTDLRALLPLVAPLLSGHSDVAIGSRLAYGARVVRGPKRELISRAYNAILHTVLRARFSDAQCGFKAVRSDALPGLLRDVRDDGWFFDTELLVLAQRRGLRIHEVPVDWVDDPDSRVDIVATALTDLRGVGRLLVASPVVRFMSVGAASTAAYALLFLLLTSGLAVAAGLANGLALAATAVGNTAANRRWTFGLRGRVDRMRQHALGVVVFVLTLALTSGALATLHGIDATPARWVELSVLVLASLAATVTRYVALKSWVFARRTWSDDGVRVA</sequence>
<dbReference type="PANTHER" id="PTHR10859:SF91">
    <property type="entry name" value="DOLICHYL-PHOSPHATE BETA-GLUCOSYLTRANSFERASE"/>
    <property type="match status" value="1"/>
</dbReference>
<dbReference type="EMBL" id="JACHNU010000007">
    <property type="protein sequence ID" value="MBB4664537.1"/>
    <property type="molecule type" value="Genomic_DNA"/>
</dbReference>
<comment type="caution">
    <text evidence="17">The sequence shown here is derived from an EMBL/GenBank/DDBJ whole genome shotgun (WGS) entry which is preliminary data.</text>
</comment>
<dbReference type="PANTHER" id="PTHR10859">
    <property type="entry name" value="GLYCOSYL TRANSFERASE"/>
    <property type="match status" value="1"/>
</dbReference>
<dbReference type="AlphaFoldDB" id="A0A840IHK6"/>
<comment type="similarity">
    <text evidence="4">Belongs to the glycosyltransferase 2 family.</text>
</comment>
<keyword evidence="9" id="KW-0256">Endoplasmic reticulum</keyword>
<dbReference type="InterPro" id="IPR035518">
    <property type="entry name" value="DPG_synthase"/>
</dbReference>
<accession>A0A840IHK6</accession>
<evidence type="ECO:0000256" key="13">
    <source>
        <dbReference type="ARBA" id="ARBA00045097"/>
    </source>
</evidence>
<evidence type="ECO:0000256" key="8">
    <source>
        <dbReference type="ARBA" id="ARBA00022692"/>
    </source>
</evidence>
<evidence type="ECO:0000256" key="4">
    <source>
        <dbReference type="ARBA" id="ARBA00006739"/>
    </source>
</evidence>
<feature type="transmembrane region" description="Helical" evidence="14">
    <location>
        <begin position="308"/>
        <end position="330"/>
    </location>
</feature>
<dbReference type="Pfam" id="PF04138">
    <property type="entry name" value="GtrA_DPMS_TM"/>
    <property type="match status" value="1"/>
</dbReference>
<evidence type="ECO:0000256" key="7">
    <source>
        <dbReference type="ARBA" id="ARBA00022679"/>
    </source>
</evidence>
<evidence type="ECO:0000256" key="5">
    <source>
        <dbReference type="ARBA" id="ARBA00012583"/>
    </source>
</evidence>
<reference evidence="17 18" key="1">
    <citation type="submission" date="2020-08" db="EMBL/GenBank/DDBJ databases">
        <title>Genomic Encyclopedia of Archaeal and Bacterial Type Strains, Phase II (KMG-II): from individual species to whole genera.</title>
        <authorList>
            <person name="Goeker M."/>
        </authorList>
    </citation>
    <scope>NUCLEOTIDE SEQUENCE [LARGE SCALE GENOMIC DNA]</scope>
    <source>
        <strain evidence="17 18">DSM 23288</strain>
    </source>
</reference>
<dbReference type="InterPro" id="IPR001173">
    <property type="entry name" value="Glyco_trans_2-like"/>
</dbReference>
<evidence type="ECO:0000256" key="10">
    <source>
        <dbReference type="ARBA" id="ARBA00022968"/>
    </source>
</evidence>
<dbReference type="GO" id="GO:0000271">
    <property type="term" value="P:polysaccharide biosynthetic process"/>
    <property type="evidence" value="ECO:0007669"/>
    <property type="project" value="InterPro"/>
</dbReference>
<protein>
    <recommendedName>
        <fullName evidence="5">dolichyl-phosphate beta-glucosyltransferase</fullName>
        <ecNumber evidence="5">2.4.1.117</ecNumber>
    </recommendedName>
</protein>
<dbReference type="SUPFAM" id="SSF53448">
    <property type="entry name" value="Nucleotide-diphospho-sugar transferases"/>
    <property type="match status" value="1"/>
</dbReference>
<proteinExistence type="inferred from homology"/>
<evidence type="ECO:0000256" key="1">
    <source>
        <dbReference type="ARBA" id="ARBA00004141"/>
    </source>
</evidence>
<evidence type="ECO:0000313" key="18">
    <source>
        <dbReference type="Proteomes" id="UP000585272"/>
    </source>
</evidence>
<comment type="pathway">
    <text evidence="3">Protein modification; protein glycosylation.</text>
</comment>
<dbReference type="CDD" id="cd04188">
    <property type="entry name" value="DPG_synthase"/>
    <property type="match status" value="1"/>
</dbReference>
<feature type="transmembrane region" description="Helical" evidence="14">
    <location>
        <begin position="241"/>
        <end position="262"/>
    </location>
</feature>
<name>A0A840IHK6_9ACTN</name>
<feature type="transmembrane region" description="Helical" evidence="14">
    <location>
        <begin position="268"/>
        <end position="288"/>
    </location>
</feature>
<evidence type="ECO:0000256" key="2">
    <source>
        <dbReference type="ARBA" id="ARBA00004389"/>
    </source>
</evidence>
<feature type="transmembrane region" description="Helical" evidence="14">
    <location>
        <begin position="336"/>
        <end position="357"/>
    </location>
</feature>
<comment type="subcellular location">
    <subcellularLocation>
        <location evidence="2">Endoplasmic reticulum membrane</location>
        <topology evidence="2">Single-pass membrane protein</topology>
    </subcellularLocation>
    <subcellularLocation>
        <location evidence="1">Membrane</location>
        <topology evidence="1">Multi-pass membrane protein</topology>
    </subcellularLocation>
</comment>
<keyword evidence="11 14" id="KW-1133">Transmembrane helix</keyword>
<feature type="domain" description="Glycosyltransferase 2-like" evidence="15">
    <location>
        <begin position="12"/>
        <end position="175"/>
    </location>
</feature>
<comment type="catalytic activity">
    <reaction evidence="13">
        <text>a di-trans,poly-cis-dolichyl phosphate + UDP-alpha-D-glucose = a di-trans,poly-cis-dolichyl beta-D-glucosyl phosphate + UDP</text>
        <dbReference type="Rhea" id="RHEA:15401"/>
        <dbReference type="Rhea" id="RHEA-COMP:19498"/>
        <dbReference type="Rhea" id="RHEA-COMP:19502"/>
        <dbReference type="ChEBI" id="CHEBI:57525"/>
        <dbReference type="ChEBI" id="CHEBI:57683"/>
        <dbReference type="ChEBI" id="CHEBI:58223"/>
        <dbReference type="ChEBI" id="CHEBI:58885"/>
        <dbReference type="EC" id="2.4.1.117"/>
    </reaction>
    <physiologicalReaction direction="left-to-right" evidence="13">
        <dbReference type="Rhea" id="RHEA:15402"/>
    </physiologicalReaction>
</comment>
<evidence type="ECO:0000256" key="6">
    <source>
        <dbReference type="ARBA" id="ARBA00022676"/>
    </source>
</evidence>
<dbReference type="RefSeq" id="WP_183344651.1">
    <property type="nucleotide sequence ID" value="NZ_JACHNU010000007.1"/>
</dbReference>
<dbReference type="InterPro" id="IPR029044">
    <property type="entry name" value="Nucleotide-diphossugar_trans"/>
</dbReference>
<keyword evidence="6" id="KW-0328">Glycosyltransferase</keyword>
<evidence type="ECO:0000259" key="16">
    <source>
        <dbReference type="Pfam" id="PF04138"/>
    </source>
</evidence>
<dbReference type="GO" id="GO:0004581">
    <property type="term" value="F:dolichyl-phosphate beta-glucosyltransferase activity"/>
    <property type="evidence" value="ECO:0007669"/>
    <property type="project" value="UniProtKB-EC"/>
</dbReference>
<keyword evidence="18" id="KW-1185">Reference proteome</keyword>
<dbReference type="GO" id="GO:0016020">
    <property type="term" value="C:membrane"/>
    <property type="evidence" value="ECO:0007669"/>
    <property type="project" value="UniProtKB-SubCell"/>
</dbReference>
<keyword evidence="10" id="KW-0735">Signal-anchor</keyword>
<evidence type="ECO:0000256" key="11">
    <source>
        <dbReference type="ARBA" id="ARBA00022989"/>
    </source>
</evidence>
<evidence type="ECO:0000259" key="15">
    <source>
        <dbReference type="Pfam" id="PF00535"/>
    </source>
</evidence>
<keyword evidence="8 14" id="KW-0812">Transmembrane</keyword>
<organism evidence="17 18">
    <name type="scientific">Conexibacter arvalis</name>
    <dbReference type="NCBI Taxonomy" id="912552"/>
    <lineage>
        <taxon>Bacteria</taxon>
        <taxon>Bacillati</taxon>
        <taxon>Actinomycetota</taxon>
        <taxon>Thermoleophilia</taxon>
        <taxon>Solirubrobacterales</taxon>
        <taxon>Conexibacteraceae</taxon>
        <taxon>Conexibacter</taxon>
    </lineage>
</organism>
<dbReference type="Proteomes" id="UP000585272">
    <property type="component" value="Unassembled WGS sequence"/>
</dbReference>
<evidence type="ECO:0000256" key="9">
    <source>
        <dbReference type="ARBA" id="ARBA00022824"/>
    </source>
</evidence>
<evidence type="ECO:0000256" key="14">
    <source>
        <dbReference type="SAM" id="Phobius"/>
    </source>
</evidence>
<gene>
    <name evidence="17" type="ORF">BDZ31_004148</name>
</gene>
<evidence type="ECO:0000256" key="12">
    <source>
        <dbReference type="ARBA" id="ARBA00023136"/>
    </source>
</evidence>
<keyword evidence="7 17" id="KW-0808">Transferase</keyword>
<dbReference type="Pfam" id="PF00535">
    <property type="entry name" value="Glycos_transf_2"/>
    <property type="match status" value="1"/>
</dbReference>
<dbReference type="GO" id="GO:0006487">
    <property type="term" value="P:protein N-linked glycosylation"/>
    <property type="evidence" value="ECO:0007669"/>
    <property type="project" value="TreeGrafter"/>
</dbReference>
<dbReference type="EC" id="2.4.1.117" evidence="5"/>
<dbReference type="Gene3D" id="3.90.550.10">
    <property type="entry name" value="Spore Coat Polysaccharide Biosynthesis Protein SpsA, Chain A"/>
    <property type="match status" value="1"/>
</dbReference>
<evidence type="ECO:0000256" key="3">
    <source>
        <dbReference type="ARBA" id="ARBA00004922"/>
    </source>
</evidence>